<evidence type="ECO:0000313" key="1">
    <source>
        <dbReference type="EMBL" id="KAA8577687.1"/>
    </source>
</evidence>
<accession>A0A5J5DPE7</accession>
<keyword evidence="3" id="KW-1185">Reference proteome</keyword>
<evidence type="ECO:0000313" key="2">
    <source>
        <dbReference type="EMBL" id="KAA8595073.1"/>
    </source>
</evidence>
<sequence>MSQMILIHTHVVDSDYRGLAGDVCNHKPGSNSPDTSHLVALRLIHRISLSPRR</sequence>
<evidence type="ECO:0000313" key="3">
    <source>
        <dbReference type="Proteomes" id="UP000327493"/>
    </source>
</evidence>
<name>A0A5J5DPE7_9PERO</name>
<dbReference type="Proteomes" id="UP000327493">
    <property type="component" value="Chromosome 2"/>
</dbReference>
<dbReference type="AlphaFoldDB" id="A0A5J5DPE7"/>
<reference evidence="2 3" key="1">
    <citation type="submission" date="2019-08" db="EMBL/GenBank/DDBJ databases">
        <title>A chromosome-level genome assembly, high-density linkage maps, and genome scans reveal the genomic architecture of hybrid incompatibilities underlying speciation via character displacement in darters (Percidae: Etheostominae).</title>
        <authorList>
            <person name="Moran R.L."/>
            <person name="Catchen J.M."/>
            <person name="Fuller R.C."/>
        </authorList>
    </citation>
    <scope>NUCLEOTIDE SEQUENCE [LARGE SCALE GENOMIC DNA]</scope>
    <source>
        <strain evidence="2">EspeVRDwgs_2016</strain>
        <tissue evidence="2">Muscle</tissue>
    </source>
</reference>
<dbReference type="EMBL" id="VOFY01002158">
    <property type="protein sequence ID" value="KAA8577687.1"/>
    <property type="molecule type" value="Genomic_DNA"/>
</dbReference>
<gene>
    <name evidence="2" type="ORF">FQN60_012208</name>
    <name evidence="1" type="ORF">FQN60_018767</name>
</gene>
<protein>
    <submittedName>
        <fullName evidence="2">Uncharacterized protein</fullName>
    </submittedName>
</protein>
<proteinExistence type="predicted"/>
<organism evidence="2 3">
    <name type="scientific">Etheostoma spectabile</name>
    <name type="common">orangethroat darter</name>
    <dbReference type="NCBI Taxonomy" id="54343"/>
    <lineage>
        <taxon>Eukaryota</taxon>
        <taxon>Metazoa</taxon>
        <taxon>Chordata</taxon>
        <taxon>Craniata</taxon>
        <taxon>Vertebrata</taxon>
        <taxon>Euteleostomi</taxon>
        <taxon>Actinopterygii</taxon>
        <taxon>Neopterygii</taxon>
        <taxon>Teleostei</taxon>
        <taxon>Neoteleostei</taxon>
        <taxon>Acanthomorphata</taxon>
        <taxon>Eupercaria</taxon>
        <taxon>Perciformes</taxon>
        <taxon>Percoidei</taxon>
        <taxon>Percidae</taxon>
        <taxon>Etheostomatinae</taxon>
        <taxon>Etheostoma</taxon>
    </lineage>
</organism>
<dbReference type="EMBL" id="VOFY01000002">
    <property type="protein sequence ID" value="KAA8595073.1"/>
    <property type="molecule type" value="Genomic_DNA"/>
</dbReference>
<comment type="caution">
    <text evidence="2">The sequence shown here is derived from an EMBL/GenBank/DDBJ whole genome shotgun (WGS) entry which is preliminary data.</text>
</comment>